<dbReference type="GO" id="GO:0009055">
    <property type="term" value="F:electron transfer activity"/>
    <property type="evidence" value="ECO:0007669"/>
    <property type="project" value="InterPro"/>
</dbReference>
<dbReference type="InterPro" id="IPR013320">
    <property type="entry name" value="ConA-like_dom_sf"/>
</dbReference>
<evidence type="ECO:0000256" key="5">
    <source>
        <dbReference type="ARBA" id="ARBA00023004"/>
    </source>
</evidence>
<keyword evidence="1" id="KW-0813">Transport</keyword>
<dbReference type="Pfam" id="PF00127">
    <property type="entry name" value="Copper-bind"/>
    <property type="match status" value="1"/>
</dbReference>
<evidence type="ECO:0000256" key="8">
    <source>
        <dbReference type="SAM" id="MobiDB-lite"/>
    </source>
</evidence>
<dbReference type="Proteomes" id="UP000317977">
    <property type="component" value="Unassembled WGS sequence"/>
</dbReference>
<dbReference type="CDD" id="cd04233">
    <property type="entry name" value="Auracyanin"/>
    <property type="match status" value="1"/>
</dbReference>
<dbReference type="SUPFAM" id="SSF51658">
    <property type="entry name" value="Xylose isomerase-like"/>
    <property type="match status" value="1"/>
</dbReference>
<sequence>MNKTKATVFPIFLSVLLSVLDIGESWCAEPADLLRIDNQVAWCIVPFDATKRSPAERASMLKELRITRCAYDWRDEHVPTFEQEILEYKKQGIEFFAFWSVHEDAFKLFKKYEIHPQIWQTLAAPGEGSATEQVQAAAKSLLPLCRRTSEIDCKLGLYNHGGWGGEPKNLVAVCKRLHELGQTHVGIVYNFHHGHGHIDDWKESLDQMLPYLLCVNLNGMNRQAQPKILGIGKGEHELAMIRTLVASGYQGPIGILDHRPELDARQSLLENRDGLDWVRKEIAKPGSGGPKPTGPQPSTNDSSRSSGRVFPGASAYRVPPITVEVRATIHSRDQYNLLVASDTKASSDHWEMFTMKGSGELTVYLPGSVPDHVRSTSMICDGKPHSLAMHYEAHRVRLYADGKQVADQTIESRNLETRVAGAFAIGRLVEGTFRCDGQIDWVRISKGIRELSAEAATIVDRDGATVGYWNLTAIGEAKPPKATEPAISQSSLTEMPYDAAIVERFAAQSLKHGDAERGARVFADSKTACLSCHRVGSLGGAVGPDLSVLAKDRTVNQIIESVLWPKREVKPEYTTWRILRSDGSILSGYKIADDEVGVTLRDTNTNVETRIASDDIEQLIAGDTVMPDGLAGAMRDEQQVDLFRFLSELGRDGQPLSESLQHAIRETQQQTAHSHQSAHFQVTREPLEPSRWPHCRADVNRDRQYDFYTKQAEHYRAATHFRALIAPYPGLDGGDQGHWGNQDEQTWADGRWNDAKLGSVQSGVFRAKGLTIPRGVCVQLGDDGELATCFNPDTLSYDAVWSGGFVKLNSVRHGFVDGLKPRGQLVKHEKSKAPDQSFQYHGFYRYGKRIVFAYRIGDAEYLDSPWVDDGKFVREVAPVDKHSLRAAISGGTSQWPDVLETDVVLGTETPYAIDTIELPTDNPWKIPLFCGDHDFLPDGSALVCTMQGDVWRVSGITFGSNQSGKAHWRRFASGLHQPLGLVVSDGKIFVQCRDQLTRLEDRNGDGEADFYECFSNAFVTSPAGHDFICGLQRDAAGNFYTASGNQGLLRISGDGTKAETIATGFRNPDGLGILPDGGVTVPVSEGQWTPASAINLVRPSSHSASESPSHFGYRGPIDGQPPELPLVYLPRGIDNSAGGQAYVASDTFGPLDGQLVHFSFGTGSWFVVLRDEVDGQSQGAVVPMTGDFLSGAHRGRFNPVDGQLYVSGMNGWGSYTPDDGCFQRVRYTGDSVQVPTGFHVHSNGVQVTFSAAIDPAIAEDPEQQFAQCWNYHYSTAYGSPELSTTHPGSPGHDHLSITSATVLPDGRSVFLEIPDLQPVNQLHLRMHVNEVDTLTCSPSGMGHDLFVTVHKMAQPFVDFPGYVAREKTIAVHPLLFDLAADNVKKVNPWQSEIASARKIEIVTGQNLAFATKQFRVKANEPISLRLSNPDVVPHNWVLVRPGTLKQVGELGNRLIADPTAVSRHYIPETDAVLVHTDIVDPGDEQTVNFIAPAAPGNYPFLCTFPGHWMVMNGTMIVE</sequence>
<evidence type="ECO:0000256" key="6">
    <source>
        <dbReference type="ARBA" id="ARBA00023008"/>
    </source>
</evidence>
<keyword evidence="2 7" id="KW-0349">Heme</keyword>
<dbReference type="InterPro" id="IPR036909">
    <property type="entry name" value="Cyt_c-like_dom_sf"/>
</dbReference>
<dbReference type="InterPro" id="IPR011042">
    <property type="entry name" value="6-blade_b-propeller_TolB-like"/>
</dbReference>
<dbReference type="OrthoDB" id="219211at2"/>
<dbReference type="InterPro" id="IPR000923">
    <property type="entry name" value="BlueCu_1"/>
</dbReference>
<dbReference type="GO" id="GO:0005507">
    <property type="term" value="F:copper ion binding"/>
    <property type="evidence" value="ECO:0007669"/>
    <property type="project" value="InterPro"/>
</dbReference>
<evidence type="ECO:0000313" key="10">
    <source>
        <dbReference type="EMBL" id="TWU51651.1"/>
    </source>
</evidence>
<dbReference type="Gene3D" id="2.120.10.30">
    <property type="entry name" value="TolB, C-terminal domain"/>
    <property type="match status" value="1"/>
</dbReference>
<accession>A0A5C6EWN7</accession>
<dbReference type="Gene3D" id="3.20.20.150">
    <property type="entry name" value="Divalent-metal-dependent TIM barrel enzymes"/>
    <property type="match status" value="1"/>
</dbReference>
<dbReference type="RefSeq" id="WP_146534961.1">
    <property type="nucleotide sequence ID" value="NZ_SJPX01000003.1"/>
</dbReference>
<dbReference type="Gene3D" id="1.10.760.10">
    <property type="entry name" value="Cytochrome c-like domain"/>
    <property type="match status" value="1"/>
</dbReference>
<evidence type="ECO:0000256" key="4">
    <source>
        <dbReference type="ARBA" id="ARBA00022982"/>
    </source>
</evidence>
<feature type="region of interest" description="Disordered" evidence="8">
    <location>
        <begin position="281"/>
        <end position="313"/>
    </location>
</feature>
<dbReference type="SUPFAM" id="SSF49503">
    <property type="entry name" value="Cupredoxins"/>
    <property type="match status" value="1"/>
</dbReference>
<dbReference type="InterPro" id="IPR013427">
    <property type="entry name" value="Haem-bd_dom_put"/>
</dbReference>
<evidence type="ECO:0000256" key="3">
    <source>
        <dbReference type="ARBA" id="ARBA00022723"/>
    </source>
</evidence>
<dbReference type="EMBL" id="SJPX01000003">
    <property type="protein sequence ID" value="TWU51651.1"/>
    <property type="molecule type" value="Genomic_DNA"/>
</dbReference>
<keyword evidence="6" id="KW-0186">Copper</keyword>
<evidence type="ECO:0000256" key="1">
    <source>
        <dbReference type="ARBA" id="ARBA00022448"/>
    </source>
</evidence>
<dbReference type="GO" id="GO:0020037">
    <property type="term" value="F:heme binding"/>
    <property type="evidence" value="ECO:0007669"/>
    <property type="project" value="InterPro"/>
</dbReference>
<dbReference type="PROSITE" id="PS51007">
    <property type="entry name" value="CYTC"/>
    <property type="match status" value="1"/>
</dbReference>
<keyword evidence="11" id="KW-1185">Reference proteome</keyword>
<dbReference type="Pfam" id="PF20601">
    <property type="entry name" value="DUF6797"/>
    <property type="match status" value="1"/>
</dbReference>
<name>A0A5C6EWN7_9BACT</name>
<keyword evidence="5 7" id="KW-0408">Iron</keyword>
<evidence type="ECO:0000256" key="2">
    <source>
        <dbReference type="ARBA" id="ARBA00022617"/>
    </source>
</evidence>
<dbReference type="SUPFAM" id="SSF49899">
    <property type="entry name" value="Concanavalin A-like lectins/glucanases"/>
    <property type="match status" value="1"/>
</dbReference>
<dbReference type="Gene3D" id="2.60.40.420">
    <property type="entry name" value="Cupredoxins - blue copper proteins"/>
    <property type="match status" value="1"/>
</dbReference>
<dbReference type="NCBIfam" id="TIGR02603">
    <property type="entry name" value="CxxCH_TIGR02603"/>
    <property type="match status" value="1"/>
</dbReference>
<dbReference type="PROSITE" id="PS00196">
    <property type="entry name" value="COPPER_BLUE"/>
    <property type="match status" value="1"/>
</dbReference>
<keyword evidence="4" id="KW-0249">Electron transport</keyword>
<dbReference type="Gene3D" id="2.60.120.200">
    <property type="match status" value="1"/>
</dbReference>
<protein>
    <submittedName>
        <fullName evidence="10">Auracyanin-A</fullName>
    </submittedName>
</protein>
<dbReference type="Pfam" id="PF13385">
    <property type="entry name" value="Laminin_G_3"/>
    <property type="match status" value="1"/>
</dbReference>
<dbReference type="PANTHER" id="PTHR33546">
    <property type="entry name" value="LARGE, MULTIFUNCTIONAL SECRETED PROTEIN-RELATED"/>
    <property type="match status" value="1"/>
</dbReference>
<feature type="domain" description="Cytochrome c" evidence="9">
    <location>
        <begin position="513"/>
        <end position="650"/>
    </location>
</feature>
<dbReference type="InterPro" id="IPR046476">
    <property type="entry name" value="DUF6797"/>
</dbReference>
<reference evidence="10 11" key="1">
    <citation type="submission" date="2019-02" db="EMBL/GenBank/DDBJ databases">
        <title>Deep-cultivation of Planctomycetes and their phenomic and genomic characterization uncovers novel biology.</title>
        <authorList>
            <person name="Wiegand S."/>
            <person name="Jogler M."/>
            <person name="Boedeker C."/>
            <person name="Pinto D."/>
            <person name="Vollmers J."/>
            <person name="Rivas-Marin E."/>
            <person name="Kohn T."/>
            <person name="Peeters S.H."/>
            <person name="Heuer A."/>
            <person name="Rast P."/>
            <person name="Oberbeckmann S."/>
            <person name="Bunk B."/>
            <person name="Jeske O."/>
            <person name="Meyerdierks A."/>
            <person name="Storesund J.E."/>
            <person name="Kallscheuer N."/>
            <person name="Luecker S."/>
            <person name="Lage O.M."/>
            <person name="Pohl T."/>
            <person name="Merkel B.J."/>
            <person name="Hornburger P."/>
            <person name="Mueller R.-W."/>
            <person name="Bruemmer F."/>
            <person name="Labrenz M."/>
            <person name="Spormann A.M."/>
            <person name="Op Den Camp H."/>
            <person name="Overmann J."/>
            <person name="Amann R."/>
            <person name="Jetten M.S.M."/>
            <person name="Mascher T."/>
            <person name="Medema M.H."/>
            <person name="Devos D.P."/>
            <person name="Kaster A.-K."/>
            <person name="Ovreas L."/>
            <person name="Rohde M."/>
            <person name="Galperin M.Y."/>
            <person name="Jogler C."/>
        </authorList>
    </citation>
    <scope>NUCLEOTIDE SEQUENCE [LARGE SCALE GENOMIC DNA]</scope>
    <source>
        <strain evidence="10 11">Poly59</strain>
    </source>
</reference>
<keyword evidence="3 7" id="KW-0479">Metal-binding</keyword>
<dbReference type="InterPro" id="IPR028871">
    <property type="entry name" value="BlueCu_1_BS"/>
</dbReference>
<dbReference type="InterPro" id="IPR036237">
    <property type="entry name" value="Xyl_isomerase-like_sf"/>
</dbReference>
<dbReference type="SUPFAM" id="SSF46626">
    <property type="entry name" value="Cytochrome c"/>
    <property type="match status" value="1"/>
</dbReference>
<dbReference type="InterPro" id="IPR009056">
    <property type="entry name" value="Cyt_c-like_dom"/>
</dbReference>
<organism evidence="10 11">
    <name type="scientific">Rubripirellula reticaptiva</name>
    <dbReference type="NCBI Taxonomy" id="2528013"/>
    <lineage>
        <taxon>Bacteria</taxon>
        <taxon>Pseudomonadati</taxon>
        <taxon>Planctomycetota</taxon>
        <taxon>Planctomycetia</taxon>
        <taxon>Pirellulales</taxon>
        <taxon>Pirellulaceae</taxon>
        <taxon>Rubripirellula</taxon>
    </lineage>
</organism>
<dbReference type="PANTHER" id="PTHR33546:SF1">
    <property type="entry name" value="LARGE, MULTIFUNCTIONAL SECRETED PROTEIN"/>
    <property type="match status" value="1"/>
</dbReference>
<proteinExistence type="predicted"/>
<evidence type="ECO:0000259" key="9">
    <source>
        <dbReference type="PROSITE" id="PS51007"/>
    </source>
</evidence>
<evidence type="ECO:0000313" key="11">
    <source>
        <dbReference type="Proteomes" id="UP000317977"/>
    </source>
</evidence>
<dbReference type="InterPro" id="IPR008972">
    <property type="entry name" value="Cupredoxin"/>
</dbReference>
<dbReference type="SUPFAM" id="SSF63829">
    <property type="entry name" value="Calcium-dependent phosphotriesterase"/>
    <property type="match status" value="2"/>
</dbReference>
<gene>
    <name evidence="10" type="ORF">Poly59_32450</name>
</gene>
<comment type="caution">
    <text evidence="10">The sequence shown here is derived from an EMBL/GenBank/DDBJ whole genome shotgun (WGS) entry which is preliminary data.</text>
</comment>
<evidence type="ECO:0000256" key="7">
    <source>
        <dbReference type="PROSITE-ProRule" id="PRU00433"/>
    </source>
</evidence>